<dbReference type="GO" id="GO:0033499">
    <property type="term" value="P:galactose catabolic process via UDP-galactose, Leloir pathway"/>
    <property type="evidence" value="ECO:0007669"/>
    <property type="project" value="TreeGrafter"/>
</dbReference>
<feature type="region of interest" description="Disordered" evidence="1">
    <location>
        <begin position="124"/>
        <end position="143"/>
    </location>
</feature>
<feature type="compositionally biased region" description="Basic and acidic residues" evidence="1">
    <location>
        <begin position="800"/>
        <end position="829"/>
    </location>
</feature>
<evidence type="ECO:0000313" key="3">
    <source>
        <dbReference type="Proteomes" id="UP000199069"/>
    </source>
</evidence>
<proteinExistence type="predicted"/>
<dbReference type="Gene3D" id="2.70.98.10">
    <property type="match status" value="1"/>
</dbReference>
<dbReference type="PANTHER" id="PTHR10091">
    <property type="entry name" value="ALDOSE-1-EPIMERASE"/>
    <property type="match status" value="1"/>
</dbReference>
<dbReference type="InterPro" id="IPR008183">
    <property type="entry name" value="Aldose_1/G6P_1-epimerase"/>
</dbReference>
<dbReference type="Gene3D" id="1.10.510.10">
    <property type="entry name" value="Transferase(Phosphotransferase) domain 1"/>
    <property type="match status" value="1"/>
</dbReference>
<dbReference type="SUPFAM" id="SSF74650">
    <property type="entry name" value="Galactose mutarotase-like"/>
    <property type="match status" value="1"/>
</dbReference>
<dbReference type="GO" id="GO:0006006">
    <property type="term" value="P:glucose metabolic process"/>
    <property type="evidence" value="ECO:0007669"/>
    <property type="project" value="TreeGrafter"/>
</dbReference>
<dbReference type="InterPro" id="IPR014718">
    <property type="entry name" value="GH-type_carb-bd"/>
</dbReference>
<dbReference type="InterPro" id="IPR011013">
    <property type="entry name" value="Gal_mutarotase_sf_dom"/>
</dbReference>
<dbReference type="SUPFAM" id="SSF56112">
    <property type="entry name" value="Protein kinase-like (PK-like)"/>
    <property type="match status" value="1"/>
</dbReference>
<evidence type="ECO:0000256" key="1">
    <source>
        <dbReference type="SAM" id="MobiDB-lite"/>
    </source>
</evidence>
<dbReference type="AlphaFoldDB" id="A0A0K3C5Z4"/>
<dbReference type="GO" id="GO:0030246">
    <property type="term" value="F:carbohydrate binding"/>
    <property type="evidence" value="ECO:0007669"/>
    <property type="project" value="InterPro"/>
</dbReference>
<dbReference type="EMBL" id="CWKI01000001">
    <property type="protein sequence ID" value="CTR04258.1"/>
    <property type="molecule type" value="Genomic_DNA"/>
</dbReference>
<dbReference type="PANTHER" id="PTHR10091:SF0">
    <property type="entry name" value="GALACTOSE MUTAROTASE"/>
    <property type="match status" value="1"/>
</dbReference>
<protein>
    <submittedName>
        <fullName evidence="2">BY PROTMAP: gi|342320638|gb|EGU12577.1| Proteophosphoglycan ppg4 [Rhodotorula glutinis ATCC 204091]</fullName>
    </submittedName>
</protein>
<feature type="region of interest" description="Disordered" evidence="1">
    <location>
        <begin position="799"/>
        <end position="836"/>
    </location>
</feature>
<dbReference type="Proteomes" id="UP000199069">
    <property type="component" value="Unassembled WGS sequence"/>
</dbReference>
<dbReference type="GO" id="GO:0004034">
    <property type="term" value="F:aldose 1-epimerase activity"/>
    <property type="evidence" value="ECO:0007669"/>
    <property type="project" value="TreeGrafter"/>
</dbReference>
<organism evidence="2 3">
    <name type="scientific">Rhodotorula toruloides</name>
    <name type="common">Yeast</name>
    <name type="synonym">Rhodosporidium toruloides</name>
    <dbReference type="NCBI Taxonomy" id="5286"/>
    <lineage>
        <taxon>Eukaryota</taxon>
        <taxon>Fungi</taxon>
        <taxon>Dikarya</taxon>
        <taxon>Basidiomycota</taxon>
        <taxon>Pucciniomycotina</taxon>
        <taxon>Microbotryomycetes</taxon>
        <taxon>Sporidiobolales</taxon>
        <taxon>Sporidiobolaceae</taxon>
        <taxon>Rhodotorula</taxon>
    </lineage>
</organism>
<name>A0A0K3C5Z4_RHOTO</name>
<dbReference type="Pfam" id="PF01263">
    <property type="entry name" value="Aldose_epim"/>
    <property type="match status" value="1"/>
</dbReference>
<gene>
    <name evidence="2" type="primary">FGENESH: predicted gene_1.119</name>
    <name evidence="2" type="ORF">BN2166_0001190</name>
</gene>
<sequence length="1058" mass="115757">MSSSNDLETLETPHLSLELLRYGHHFHSLVAKGSKPDAKPVDVLAGLADHAAYHHSVGRGFLNPVVGRYANRLPSGETKLNTGAALQLAGAEGVCLHGGSEGLDTLPWIPIARQDSTLFPLEDEDHPIPPPPSDPGAPITESSSVHRLISPGGADGFPCSLEIEALVTVYAPEGEKGVKTVAEGKDGRTLGKVKVVMRAKIREDGDEDISKGTPVNLTVHWGFRLDNCQDSDALNHHLFMDSDKIVALDDKALATGKIDPIKKGDALDFYSQGREGPHRRLGDNYPAGGIDLNFLLSHASDLADPPPKPHLPTSPQVILTAPSSVTSSNLPRLSLRFTSSAPSVQVYTAVGLDSNGPARKPVHGGPTEINTTAETAEKARSDGQGYPKDGIVFLEFHHPVGTVTHTAKEGLEGETELGNWLKERADKLGVEKDGDRSWEYDTVLRKGQQHVDSFEKALNTRIPPRRFVDYPAASDQLDGRSTSPSTECSIRSAQVDGCEGAIPLTFETIDESTTSYVDAVSRQVDEYFRAKREQPADVLRLPAELYNAEEPPPELHTFATEEDLVCELFADLRPVARVLGFVDDPMWVAATDSMADDATLAPVTPGNLVIYRREGGEWEGAVLLVQAWTLEYLRQVHASLQTKETLPYMVMLKDTNGSSSVYSRDEASGMLQPADATTRFAVQLNAMVTSRIRRSRRAGLNDPYVPLIVTNGSHFFVALGKIDTIGAKEYGRIGLTRIEYLADYPLRKLVFAHALMHRLVPLLPPPPGFSLDEALEASTHPSALLKSQADARRVLLAVKTAEDPDKSGGKGEKSAHKERELGGGRKGGEEGAQAGSLVQVQKESPLPARFDFVANWWGGGQSRPTTYELVAPGPRFAFRTPGSPAASEPSPTILQDRLFVQRDSLFVSQSSELNLIFKKIEIDDAHVDEFLNERACLEELYQYDDAGDFLVGYVGFFESISKSQYCLVTEAGDALEDWTEETDAVIKLVEQLHRHGYVHGDLAERNIVRTPAGLRLIDLGRARKAEGDECVREMEELKKVMAGEAEWMDYSFLGYYFW</sequence>
<accession>A0A0K3C5Z4</accession>
<reference evidence="2 3" key="1">
    <citation type="submission" date="2015-07" db="EMBL/GenBank/DDBJ databases">
        <authorList>
            <person name="Cajimat M.N.B."/>
            <person name="Milazzo M.L."/>
            <person name="Fulhorst C.F."/>
        </authorList>
    </citation>
    <scope>NUCLEOTIDE SEQUENCE [LARGE SCALE GENOMIC DNA]</scope>
    <source>
        <strain evidence="2">Single colony</strain>
    </source>
</reference>
<dbReference type="STRING" id="5286.A0A0K3C5Z4"/>
<dbReference type="InterPro" id="IPR011009">
    <property type="entry name" value="Kinase-like_dom_sf"/>
</dbReference>
<keyword evidence="3" id="KW-1185">Reference proteome</keyword>
<evidence type="ECO:0000313" key="2">
    <source>
        <dbReference type="EMBL" id="CTR04258.1"/>
    </source>
</evidence>